<dbReference type="Gene3D" id="1.25.10.10">
    <property type="entry name" value="Leucine-rich Repeat Variant"/>
    <property type="match status" value="1"/>
</dbReference>
<dbReference type="InterPro" id="IPR040122">
    <property type="entry name" value="Importin_beta"/>
</dbReference>
<dbReference type="AlphaFoldDB" id="A0A9P6G2B1"/>
<name>A0A9P6G2B1_9FUNG</name>
<dbReference type="GO" id="GO:0031267">
    <property type="term" value="F:small GTPase binding"/>
    <property type="evidence" value="ECO:0007669"/>
    <property type="project" value="InterPro"/>
</dbReference>
<evidence type="ECO:0000256" key="5">
    <source>
        <dbReference type="ARBA" id="ARBA00022737"/>
    </source>
</evidence>
<dbReference type="InterPro" id="IPR011989">
    <property type="entry name" value="ARM-like"/>
</dbReference>
<dbReference type="Pfam" id="PF03810">
    <property type="entry name" value="IBN_N"/>
    <property type="match status" value="1"/>
</dbReference>
<evidence type="ECO:0000313" key="10">
    <source>
        <dbReference type="EMBL" id="KAF9586192.1"/>
    </source>
</evidence>
<dbReference type="SUPFAM" id="SSF48371">
    <property type="entry name" value="ARM repeat"/>
    <property type="match status" value="1"/>
</dbReference>
<keyword evidence="4" id="KW-0963">Cytoplasm</keyword>
<dbReference type="SMART" id="SM00913">
    <property type="entry name" value="IBN_N"/>
    <property type="match status" value="1"/>
</dbReference>
<dbReference type="InterPro" id="IPR001494">
    <property type="entry name" value="Importin-beta_N"/>
</dbReference>
<evidence type="ECO:0000256" key="2">
    <source>
        <dbReference type="ARBA" id="ARBA00004496"/>
    </source>
</evidence>
<feature type="domain" description="Importin N-terminal" evidence="9">
    <location>
        <begin position="27"/>
        <end position="94"/>
    </location>
</feature>
<feature type="repeat" description="HEAT" evidence="8">
    <location>
        <begin position="385"/>
        <end position="423"/>
    </location>
</feature>
<dbReference type="Pfam" id="PF25780">
    <property type="entry name" value="TPR_IPO5"/>
    <property type="match status" value="1"/>
</dbReference>
<gene>
    <name evidence="10" type="ORF">BGW38_008730</name>
</gene>
<feature type="repeat" description="HEAT" evidence="8">
    <location>
        <begin position="164"/>
        <end position="202"/>
    </location>
</feature>
<evidence type="ECO:0000256" key="1">
    <source>
        <dbReference type="ARBA" id="ARBA00004123"/>
    </source>
</evidence>
<evidence type="ECO:0000256" key="7">
    <source>
        <dbReference type="ARBA" id="ARBA00023242"/>
    </source>
</evidence>
<dbReference type="InterPro" id="IPR057672">
    <property type="entry name" value="TPR_IPO4/5"/>
</dbReference>
<keyword evidence="3" id="KW-0813">Transport</keyword>
<dbReference type="PANTHER" id="PTHR10527">
    <property type="entry name" value="IMPORTIN BETA"/>
    <property type="match status" value="1"/>
</dbReference>
<sequence length="452" mass="50449">MELYLAGMDQALQQVLFSNDSNLIKEATKALNTQYFTESNCVSALVHIVRTSSQKEVRQLAAIELRKQATTWWSKLEPDVKTAVKSHLLEIILQEPDSLPRHSTARVIATIGRSEIPNNSWSELITFLYQCCSSATAGHREVGVYVIFAIFEVTDAFADNLRQLLELFSRTIVDPESRVVRTTTVQALGKIANYVDPDQAQEISMFSELIPHMINVLQQCLSEDDEESATKCFDVFDTLLLLEIPVLSKHVENLIQFFLGIGANKALEPVIRIQGLSFIMWATVYKRNKIQRLKLVTPMIQTLMPICAEEEPEDADEDSPARFAFKVINTLATHLPPQQVFPVSMEGILAYMQNPDPLYRKAAMVTLAVLTEGSVDFIRPKFSALLPLVCAGLQDSQAVVRRAACLALSAFAEEFDQEIAAQHATVLPLVFNLLDEPSASVQCSGCDLQRSR</sequence>
<reference evidence="10" key="1">
    <citation type="journal article" date="2020" name="Fungal Divers.">
        <title>Resolving the Mortierellaceae phylogeny through synthesis of multi-gene phylogenetics and phylogenomics.</title>
        <authorList>
            <person name="Vandepol N."/>
            <person name="Liber J."/>
            <person name="Desiro A."/>
            <person name="Na H."/>
            <person name="Kennedy M."/>
            <person name="Barry K."/>
            <person name="Grigoriev I.V."/>
            <person name="Miller A.N."/>
            <person name="O'Donnell K."/>
            <person name="Stajich J.E."/>
            <person name="Bonito G."/>
        </authorList>
    </citation>
    <scope>NUCLEOTIDE SEQUENCE</scope>
    <source>
        <strain evidence="10">KOD1015</strain>
    </source>
</reference>
<accession>A0A9P6G2B1</accession>
<dbReference type="PROSITE" id="PS50077">
    <property type="entry name" value="HEAT_REPEAT"/>
    <property type="match status" value="2"/>
</dbReference>
<dbReference type="Pfam" id="PF02985">
    <property type="entry name" value="HEAT"/>
    <property type="match status" value="1"/>
</dbReference>
<dbReference type="PROSITE" id="PS50166">
    <property type="entry name" value="IMPORTIN_B_NT"/>
    <property type="match status" value="1"/>
</dbReference>
<evidence type="ECO:0000256" key="3">
    <source>
        <dbReference type="ARBA" id="ARBA00022448"/>
    </source>
</evidence>
<evidence type="ECO:0000313" key="11">
    <source>
        <dbReference type="Proteomes" id="UP000780801"/>
    </source>
</evidence>
<organism evidence="10 11">
    <name type="scientific">Lunasporangiospora selenospora</name>
    <dbReference type="NCBI Taxonomy" id="979761"/>
    <lineage>
        <taxon>Eukaryota</taxon>
        <taxon>Fungi</taxon>
        <taxon>Fungi incertae sedis</taxon>
        <taxon>Mucoromycota</taxon>
        <taxon>Mortierellomycotina</taxon>
        <taxon>Mortierellomycetes</taxon>
        <taxon>Mortierellales</taxon>
        <taxon>Mortierellaceae</taxon>
        <taxon>Lunasporangiospora</taxon>
    </lineage>
</organism>
<evidence type="ECO:0000256" key="8">
    <source>
        <dbReference type="PROSITE-ProRule" id="PRU00103"/>
    </source>
</evidence>
<comment type="subcellular location">
    <subcellularLocation>
        <location evidence="2">Cytoplasm</location>
    </subcellularLocation>
    <subcellularLocation>
        <location evidence="1">Nucleus</location>
    </subcellularLocation>
</comment>
<proteinExistence type="predicted"/>
<evidence type="ECO:0000256" key="4">
    <source>
        <dbReference type="ARBA" id="ARBA00022490"/>
    </source>
</evidence>
<dbReference type="GO" id="GO:0005737">
    <property type="term" value="C:cytoplasm"/>
    <property type="evidence" value="ECO:0007669"/>
    <property type="project" value="UniProtKB-SubCell"/>
</dbReference>
<evidence type="ECO:0000259" key="9">
    <source>
        <dbReference type="PROSITE" id="PS50166"/>
    </source>
</evidence>
<protein>
    <recommendedName>
        <fullName evidence="9">Importin N-terminal domain-containing protein</fullName>
    </recommendedName>
</protein>
<dbReference type="GO" id="GO:0006606">
    <property type="term" value="P:protein import into nucleus"/>
    <property type="evidence" value="ECO:0007669"/>
    <property type="project" value="InterPro"/>
</dbReference>
<keyword evidence="7" id="KW-0539">Nucleus</keyword>
<keyword evidence="5" id="KW-0677">Repeat</keyword>
<keyword evidence="11" id="KW-1185">Reference proteome</keyword>
<dbReference type="InterPro" id="IPR016024">
    <property type="entry name" value="ARM-type_fold"/>
</dbReference>
<dbReference type="OrthoDB" id="7862313at2759"/>
<dbReference type="EMBL" id="JAABOA010000061">
    <property type="protein sequence ID" value="KAF9586192.1"/>
    <property type="molecule type" value="Genomic_DNA"/>
</dbReference>
<keyword evidence="6" id="KW-0653">Protein transport</keyword>
<dbReference type="InterPro" id="IPR021133">
    <property type="entry name" value="HEAT_type_2"/>
</dbReference>
<dbReference type="GO" id="GO:0005634">
    <property type="term" value="C:nucleus"/>
    <property type="evidence" value="ECO:0007669"/>
    <property type="project" value="UniProtKB-SubCell"/>
</dbReference>
<dbReference type="InterPro" id="IPR000357">
    <property type="entry name" value="HEAT"/>
</dbReference>
<comment type="caution">
    <text evidence="10">The sequence shown here is derived from an EMBL/GenBank/DDBJ whole genome shotgun (WGS) entry which is preliminary data.</text>
</comment>
<evidence type="ECO:0000256" key="6">
    <source>
        <dbReference type="ARBA" id="ARBA00022927"/>
    </source>
</evidence>
<dbReference type="Proteomes" id="UP000780801">
    <property type="component" value="Unassembled WGS sequence"/>
</dbReference>